<dbReference type="AlphaFoldDB" id="A0A1F4TPY3"/>
<reference evidence="2 3" key="1">
    <citation type="journal article" date="2016" name="Nat. Commun.">
        <title>Thousands of microbial genomes shed light on interconnected biogeochemical processes in an aquifer system.</title>
        <authorList>
            <person name="Anantharaman K."/>
            <person name="Brown C.T."/>
            <person name="Hug L.A."/>
            <person name="Sharon I."/>
            <person name="Castelle C.J."/>
            <person name="Probst A.J."/>
            <person name="Thomas B.C."/>
            <person name="Singh A."/>
            <person name="Wilkins M.J."/>
            <person name="Karaoz U."/>
            <person name="Brodie E.L."/>
            <person name="Williams K.H."/>
            <person name="Hubbard S.S."/>
            <person name="Banfield J.F."/>
        </authorList>
    </citation>
    <scope>NUCLEOTIDE SEQUENCE [LARGE SCALE GENOMIC DNA]</scope>
</reference>
<keyword evidence="1" id="KW-0812">Transmembrane</keyword>
<keyword evidence="1" id="KW-1133">Transmembrane helix</keyword>
<organism evidence="2 3">
    <name type="scientific">candidate division WOR-1 bacterium RIFOXYC2_FULL_41_25</name>
    <dbReference type="NCBI Taxonomy" id="1802586"/>
    <lineage>
        <taxon>Bacteria</taxon>
        <taxon>Bacillati</taxon>
        <taxon>Saganbacteria</taxon>
    </lineage>
</organism>
<proteinExistence type="predicted"/>
<evidence type="ECO:0000256" key="1">
    <source>
        <dbReference type="SAM" id="Phobius"/>
    </source>
</evidence>
<dbReference type="EMBL" id="MEUI01000013">
    <property type="protein sequence ID" value="OGC34738.1"/>
    <property type="molecule type" value="Genomic_DNA"/>
</dbReference>
<keyword evidence="1" id="KW-0472">Membrane</keyword>
<feature type="transmembrane region" description="Helical" evidence="1">
    <location>
        <begin position="29"/>
        <end position="49"/>
    </location>
</feature>
<comment type="caution">
    <text evidence="2">The sequence shown here is derived from an EMBL/GenBank/DDBJ whole genome shotgun (WGS) entry which is preliminary data.</text>
</comment>
<evidence type="ECO:0000313" key="3">
    <source>
        <dbReference type="Proteomes" id="UP000177309"/>
    </source>
</evidence>
<protein>
    <submittedName>
        <fullName evidence="2">Uncharacterized protein</fullName>
    </submittedName>
</protein>
<sequence length="81" mass="8794">MKKLHYFTAICSALVVGLGQIIEGESKKGLLLLLVFYFALPALTYLALLTGGSLPLYIWGLTIVAGLIIWTYSVGEALFKS</sequence>
<dbReference type="Proteomes" id="UP000177309">
    <property type="component" value="Unassembled WGS sequence"/>
</dbReference>
<evidence type="ECO:0000313" key="2">
    <source>
        <dbReference type="EMBL" id="OGC34738.1"/>
    </source>
</evidence>
<feature type="transmembrane region" description="Helical" evidence="1">
    <location>
        <begin position="56"/>
        <end position="75"/>
    </location>
</feature>
<gene>
    <name evidence="2" type="ORF">A2462_03350</name>
</gene>
<name>A0A1F4TPY3_UNCSA</name>
<accession>A0A1F4TPY3</accession>